<protein>
    <submittedName>
        <fullName evidence="1">Uncharacterized protein</fullName>
    </submittedName>
</protein>
<proteinExistence type="predicted"/>
<evidence type="ECO:0000313" key="2">
    <source>
        <dbReference type="EMBL" id="CAB4197657.1"/>
    </source>
</evidence>
<sequence>MNEIDNALHAEAAKNLSEVYRFITGHYNDRFKAEHLIEWLGFASTQYAATCRAVLVMNSKKV</sequence>
<evidence type="ECO:0000313" key="1">
    <source>
        <dbReference type="EMBL" id="CAB4169672.1"/>
    </source>
</evidence>
<organism evidence="1">
    <name type="scientific">uncultured Caudovirales phage</name>
    <dbReference type="NCBI Taxonomy" id="2100421"/>
    <lineage>
        <taxon>Viruses</taxon>
        <taxon>Duplodnaviria</taxon>
        <taxon>Heunggongvirae</taxon>
        <taxon>Uroviricota</taxon>
        <taxon>Caudoviricetes</taxon>
        <taxon>Peduoviridae</taxon>
        <taxon>Maltschvirus</taxon>
        <taxon>Maltschvirus maltsch</taxon>
    </lineage>
</organism>
<dbReference type="EMBL" id="LR796844">
    <property type="protein sequence ID" value="CAB4169672.1"/>
    <property type="molecule type" value="Genomic_DNA"/>
</dbReference>
<reference evidence="1" key="1">
    <citation type="submission" date="2020-05" db="EMBL/GenBank/DDBJ databases">
        <authorList>
            <person name="Chiriac C."/>
            <person name="Salcher M."/>
            <person name="Ghai R."/>
            <person name="Kavagutti S V."/>
        </authorList>
    </citation>
    <scope>NUCLEOTIDE SEQUENCE</scope>
</reference>
<dbReference type="EMBL" id="LR797254">
    <property type="protein sequence ID" value="CAB4197657.1"/>
    <property type="molecule type" value="Genomic_DNA"/>
</dbReference>
<gene>
    <name evidence="2" type="ORF">UFOVP1305_26</name>
    <name evidence="1" type="ORF">UFOVP896_64</name>
</gene>
<name>A0A6J5PEU2_9CAUD</name>
<accession>A0A6J5PEU2</accession>